<protein>
    <submittedName>
        <fullName evidence="1">Uncharacterized protein</fullName>
    </submittedName>
</protein>
<dbReference type="Proteomes" id="UP000199048">
    <property type="component" value="Unassembled WGS sequence"/>
</dbReference>
<dbReference type="STRING" id="582667.SAMN05192568_1009113"/>
<sequence>MTTERPGNFITDHDRDETGHEAWFRRQVQIGLSSAKAGHLIGAAEVEVRFAAKRAATQRRLDTGPDAPGTSEA</sequence>
<evidence type="ECO:0000313" key="1">
    <source>
        <dbReference type="EMBL" id="SFL73013.1"/>
    </source>
</evidence>
<organism evidence="1 2">
    <name type="scientific">Methylobacterium pseudosasicola</name>
    <dbReference type="NCBI Taxonomy" id="582667"/>
    <lineage>
        <taxon>Bacteria</taxon>
        <taxon>Pseudomonadati</taxon>
        <taxon>Pseudomonadota</taxon>
        <taxon>Alphaproteobacteria</taxon>
        <taxon>Hyphomicrobiales</taxon>
        <taxon>Methylobacteriaceae</taxon>
        <taxon>Methylobacterium</taxon>
    </lineage>
</organism>
<dbReference type="Gene3D" id="6.20.450.20">
    <property type="match status" value="1"/>
</dbReference>
<dbReference type="RefSeq" id="WP_092040182.1">
    <property type="nucleotide sequence ID" value="NZ_FOTK01000009.1"/>
</dbReference>
<reference evidence="2" key="1">
    <citation type="submission" date="2016-10" db="EMBL/GenBank/DDBJ databases">
        <authorList>
            <person name="Varghese N."/>
            <person name="Submissions S."/>
        </authorList>
    </citation>
    <scope>NUCLEOTIDE SEQUENCE [LARGE SCALE GENOMIC DNA]</scope>
    <source>
        <strain evidence="2">BL36</strain>
    </source>
</reference>
<evidence type="ECO:0000313" key="2">
    <source>
        <dbReference type="Proteomes" id="UP000199048"/>
    </source>
</evidence>
<dbReference type="AlphaFoldDB" id="A0A1I4K3C2"/>
<name>A0A1I4K3C2_9HYPH</name>
<gene>
    <name evidence="1" type="ORF">SAMN05192568_1009113</name>
</gene>
<dbReference type="OrthoDB" id="3174560at2"/>
<dbReference type="EMBL" id="FOTK01000009">
    <property type="protein sequence ID" value="SFL73013.1"/>
    <property type="molecule type" value="Genomic_DNA"/>
</dbReference>
<proteinExistence type="predicted"/>
<accession>A0A1I4K3C2</accession>
<keyword evidence="2" id="KW-1185">Reference proteome</keyword>